<reference evidence="1 2" key="1">
    <citation type="submission" date="2020-05" db="EMBL/GenBank/DDBJ databases">
        <title>Genome Sequencing of Type Strains.</title>
        <authorList>
            <person name="Lemaire J.F."/>
            <person name="Inderbitzin P."/>
            <person name="Gregorio O.A."/>
            <person name="Collins S.B."/>
            <person name="Wespe N."/>
            <person name="Knight-Connoni V."/>
        </authorList>
    </citation>
    <scope>NUCLEOTIDE SEQUENCE [LARGE SCALE GENOMIC DNA]</scope>
    <source>
        <strain evidence="1 2">DSM 19942</strain>
    </source>
</reference>
<name>A0ABX2MLH4_9BACL</name>
<protein>
    <submittedName>
        <fullName evidence="1">Uncharacterized protein</fullName>
    </submittedName>
</protein>
<organism evidence="1 2">
    <name type="scientific">Paenibacillus taichungensis</name>
    <dbReference type="NCBI Taxonomy" id="484184"/>
    <lineage>
        <taxon>Bacteria</taxon>
        <taxon>Bacillati</taxon>
        <taxon>Bacillota</taxon>
        <taxon>Bacilli</taxon>
        <taxon>Bacillales</taxon>
        <taxon>Paenibacillaceae</taxon>
        <taxon>Paenibacillus</taxon>
    </lineage>
</organism>
<dbReference type="EMBL" id="JABMCC010000107">
    <property type="protein sequence ID" value="NUU54907.1"/>
    <property type="molecule type" value="Genomic_DNA"/>
</dbReference>
<proteinExistence type="predicted"/>
<accession>A0ABX2MLH4</accession>
<evidence type="ECO:0000313" key="2">
    <source>
        <dbReference type="Proteomes" id="UP000577724"/>
    </source>
</evidence>
<dbReference type="RefSeq" id="WP_175381842.1">
    <property type="nucleotide sequence ID" value="NZ_CBCRYD010000030.1"/>
</dbReference>
<keyword evidence="2" id="KW-1185">Reference proteome</keyword>
<comment type="caution">
    <text evidence="1">The sequence shown here is derived from an EMBL/GenBank/DDBJ whole genome shotgun (WGS) entry which is preliminary data.</text>
</comment>
<gene>
    <name evidence="1" type="ORF">HP548_12550</name>
</gene>
<sequence>MTASYVQHKALALVNKYKSGDLYNIATGEGIQIMKDPIDLPKGIVLGIAAVCKGYRSIYLQECLDETEKHTAIARAIGIHILFLLDLQPACIAVMENATDEQQEDVINFAEALLKELHVSA</sequence>
<dbReference type="GeneID" id="97131546"/>
<evidence type="ECO:0000313" key="1">
    <source>
        <dbReference type="EMBL" id="NUU54907.1"/>
    </source>
</evidence>
<dbReference type="Proteomes" id="UP000577724">
    <property type="component" value="Unassembled WGS sequence"/>
</dbReference>